<accession>A0ABW7BA14</accession>
<proteinExistence type="predicted"/>
<organism evidence="1 2">
    <name type="scientific">Streptomyces cinerochromogenes</name>
    <dbReference type="NCBI Taxonomy" id="66422"/>
    <lineage>
        <taxon>Bacteria</taxon>
        <taxon>Bacillati</taxon>
        <taxon>Actinomycetota</taxon>
        <taxon>Actinomycetes</taxon>
        <taxon>Kitasatosporales</taxon>
        <taxon>Streptomycetaceae</taxon>
        <taxon>Streptomyces</taxon>
    </lineage>
</organism>
<keyword evidence="2" id="KW-1185">Reference proteome</keyword>
<gene>
    <name evidence="1" type="ORF">ACGFZB_25330</name>
</gene>
<protein>
    <submittedName>
        <fullName evidence="1">Uncharacterized protein</fullName>
    </submittedName>
</protein>
<dbReference type="Proteomes" id="UP001604267">
    <property type="component" value="Unassembled WGS sequence"/>
</dbReference>
<reference evidence="1 2" key="1">
    <citation type="submission" date="2024-10" db="EMBL/GenBank/DDBJ databases">
        <title>The Natural Products Discovery Center: Release of the First 8490 Sequenced Strains for Exploring Actinobacteria Biosynthetic Diversity.</title>
        <authorList>
            <person name="Kalkreuter E."/>
            <person name="Kautsar S.A."/>
            <person name="Yang D."/>
            <person name="Bader C.D."/>
            <person name="Teijaro C.N."/>
            <person name="Fluegel L."/>
            <person name="Davis C.M."/>
            <person name="Simpson J.R."/>
            <person name="Lauterbach L."/>
            <person name="Steele A.D."/>
            <person name="Gui C."/>
            <person name="Meng S."/>
            <person name="Li G."/>
            <person name="Viehrig K."/>
            <person name="Ye F."/>
            <person name="Su P."/>
            <person name="Kiefer A.F."/>
            <person name="Nichols A."/>
            <person name="Cepeda A.J."/>
            <person name="Yan W."/>
            <person name="Fan B."/>
            <person name="Jiang Y."/>
            <person name="Adhikari A."/>
            <person name="Zheng C.-J."/>
            <person name="Schuster L."/>
            <person name="Cowan T.M."/>
            <person name="Smanski M.J."/>
            <person name="Chevrette M.G."/>
            <person name="De Carvalho L.P.S."/>
            <person name="Shen B."/>
        </authorList>
    </citation>
    <scope>NUCLEOTIDE SEQUENCE [LARGE SCALE GENOMIC DNA]</scope>
    <source>
        <strain evidence="1 2">NPDC048320</strain>
    </source>
</reference>
<dbReference type="EMBL" id="JBICYV010000012">
    <property type="protein sequence ID" value="MFG3013705.1"/>
    <property type="molecule type" value="Genomic_DNA"/>
</dbReference>
<sequence length="60" mass="6992">MKTLLSRATMLVRDTVSGRRRLKRYAHPEAHRRNHHRDAHLAHHYIPTAQQIPITLSSGM</sequence>
<evidence type="ECO:0000313" key="1">
    <source>
        <dbReference type="EMBL" id="MFG3013705.1"/>
    </source>
</evidence>
<dbReference type="RefSeq" id="WP_392819665.1">
    <property type="nucleotide sequence ID" value="NZ_JBICYV010000012.1"/>
</dbReference>
<comment type="caution">
    <text evidence="1">The sequence shown here is derived from an EMBL/GenBank/DDBJ whole genome shotgun (WGS) entry which is preliminary data.</text>
</comment>
<evidence type="ECO:0000313" key="2">
    <source>
        <dbReference type="Proteomes" id="UP001604267"/>
    </source>
</evidence>
<name>A0ABW7BA14_9ACTN</name>